<sequence>MSEKKTIGFGVPNEMDPHHFTVEIPAARTESVVITEHFGLRSGTNGLPDSVVRCRLPRAAWAAIAEEAKRVLNERLKEKKLSTSRWSSGTNKVERLLGRELCVLAWGVEAAAKDLVPNAVRNWVALRPDERWWLFSMAAAMTGGEDDGDIGWRKAIRIALTENPTGEEVAEIRTTKAKAKTKAKDDRPQLPRLFED</sequence>
<organism evidence="2 3">
    <name type="scientific">Methylocystis heyeri</name>
    <dbReference type="NCBI Taxonomy" id="391905"/>
    <lineage>
        <taxon>Bacteria</taxon>
        <taxon>Pseudomonadati</taxon>
        <taxon>Pseudomonadota</taxon>
        <taxon>Alphaproteobacteria</taxon>
        <taxon>Hyphomicrobiales</taxon>
        <taxon>Methylocystaceae</taxon>
        <taxon>Methylocystis</taxon>
    </lineage>
</organism>
<name>A0A6B8KKW8_9HYPH</name>
<dbReference type="KEGG" id="mhey:H2LOC_020850"/>
<geneLocation type="plasmid" evidence="2">
    <name>unnamed1</name>
</geneLocation>
<dbReference type="AlphaFoldDB" id="A0A6B8KKW8"/>
<feature type="compositionally biased region" description="Basic and acidic residues" evidence="1">
    <location>
        <begin position="182"/>
        <end position="196"/>
    </location>
</feature>
<protein>
    <submittedName>
        <fullName evidence="2">DUF3780 domain-containing protein</fullName>
    </submittedName>
</protein>
<keyword evidence="2" id="KW-0614">Plasmid</keyword>
<proteinExistence type="predicted"/>
<dbReference type="Proteomes" id="UP000309061">
    <property type="component" value="Plasmid unnamed1"/>
</dbReference>
<dbReference type="NCBIfam" id="NF042961">
    <property type="entry name" value="DUF3780_antiphage"/>
    <property type="match status" value="1"/>
</dbReference>
<dbReference type="OrthoDB" id="67865at2"/>
<dbReference type="InterPro" id="IPR024220">
    <property type="entry name" value="DUF3780"/>
</dbReference>
<dbReference type="Pfam" id="PF12635">
    <property type="entry name" value="DUF3780"/>
    <property type="match status" value="1"/>
</dbReference>
<evidence type="ECO:0000256" key="1">
    <source>
        <dbReference type="SAM" id="MobiDB-lite"/>
    </source>
</evidence>
<reference evidence="2 3" key="1">
    <citation type="submission" date="2019-11" db="EMBL/GenBank/DDBJ databases">
        <title>The genome sequence of Methylocystis heyeri.</title>
        <authorList>
            <person name="Oshkin I.Y."/>
            <person name="Miroshnikov K."/>
            <person name="Dedysh S.N."/>
        </authorList>
    </citation>
    <scope>NUCLEOTIDE SEQUENCE [LARGE SCALE GENOMIC DNA]</scope>
    <source>
        <strain evidence="2 3">H2</strain>
        <plasmid evidence="2 3">unnamed1</plasmid>
    </source>
</reference>
<accession>A0A6B8KKW8</accession>
<feature type="region of interest" description="Disordered" evidence="1">
    <location>
        <begin position="175"/>
        <end position="196"/>
    </location>
</feature>
<keyword evidence="3" id="KW-1185">Reference proteome</keyword>
<evidence type="ECO:0000313" key="2">
    <source>
        <dbReference type="EMBL" id="QGM48239.1"/>
    </source>
</evidence>
<dbReference type="EMBL" id="CP046053">
    <property type="protein sequence ID" value="QGM48239.1"/>
    <property type="molecule type" value="Genomic_DNA"/>
</dbReference>
<dbReference type="RefSeq" id="WP_136498123.1">
    <property type="nucleotide sequence ID" value="NZ_CP046053.1"/>
</dbReference>
<evidence type="ECO:0000313" key="3">
    <source>
        <dbReference type="Proteomes" id="UP000309061"/>
    </source>
</evidence>
<gene>
    <name evidence="2" type="ORF">H2LOC_020850</name>
</gene>